<gene>
    <name evidence="2" type="ORF">CHRIB12_LOCUS9960</name>
</gene>
<evidence type="ECO:0000256" key="1">
    <source>
        <dbReference type="SAM" id="MobiDB-lite"/>
    </source>
</evidence>
<evidence type="ECO:0000313" key="2">
    <source>
        <dbReference type="EMBL" id="CAB5364478.1"/>
    </source>
</evidence>
<dbReference type="AlphaFoldDB" id="A0A915Z7T9"/>
<dbReference type="VEuPathDB" id="FungiDB:RhiirFUN_003907"/>
<organism evidence="2 3">
    <name type="scientific">Rhizophagus irregularis</name>
    <dbReference type="NCBI Taxonomy" id="588596"/>
    <lineage>
        <taxon>Eukaryota</taxon>
        <taxon>Fungi</taxon>
        <taxon>Fungi incertae sedis</taxon>
        <taxon>Mucoromycota</taxon>
        <taxon>Glomeromycotina</taxon>
        <taxon>Glomeromycetes</taxon>
        <taxon>Glomerales</taxon>
        <taxon>Glomeraceae</taxon>
        <taxon>Rhizophagus</taxon>
    </lineage>
</organism>
<accession>A0A915Z7T9</accession>
<dbReference type="OrthoDB" id="2380682at2759"/>
<feature type="region of interest" description="Disordered" evidence="1">
    <location>
        <begin position="1"/>
        <end position="129"/>
    </location>
</feature>
<name>A0A915Z7T9_9GLOM</name>
<feature type="compositionally biased region" description="Basic and acidic residues" evidence="1">
    <location>
        <begin position="11"/>
        <end position="45"/>
    </location>
</feature>
<dbReference type="EMBL" id="CAGKOT010000020">
    <property type="protein sequence ID" value="CAB5364478.1"/>
    <property type="molecule type" value="Genomic_DNA"/>
</dbReference>
<feature type="compositionally biased region" description="Polar residues" evidence="1">
    <location>
        <begin position="46"/>
        <end position="57"/>
    </location>
</feature>
<feature type="compositionally biased region" description="Basic and acidic residues" evidence="1">
    <location>
        <begin position="82"/>
        <end position="101"/>
    </location>
</feature>
<comment type="caution">
    <text evidence="2">The sequence shown here is derived from an EMBL/GenBank/DDBJ whole genome shotgun (WGS) entry which is preliminary data.</text>
</comment>
<protein>
    <submittedName>
        <fullName evidence="2">Uncharacterized protein</fullName>
    </submittedName>
</protein>
<evidence type="ECO:0000313" key="3">
    <source>
        <dbReference type="Proteomes" id="UP000684084"/>
    </source>
</evidence>
<proteinExistence type="predicted"/>
<sequence>MLSRRNWGNRSAKERLAQDDIQKSVDLHKVVDKGDVKDTQKENTNKKTTASKGTNTKEAQKNPPQVGKKMTTKSIEIAAKGGKNDADAQKNLAQDDSKIEKNAVIANSQDTKEISEKTKSKKLKKRPTG</sequence>
<feature type="compositionally biased region" description="Basic residues" evidence="1">
    <location>
        <begin position="119"/>
        <end position="129"/>
    </location>
</feature>
<reference evidence="2" key="1">
    <citation type="submission" date="2020-05" db="EMBL/GenBank/DDBJ databases">
        <authorList>
            <person name="Rincon C."/>
            <person name="Sanders R I."/>
            <person name="Robbins C."/>
            <person name="Chaturvedi A."/>
        </authorList>
    </citation>
    <scope>NUCLEOTIDE SEQUENCE</scope>
    <source>
        <strain evidence="2">CHB12</strain>
    </source>
</reference>
<dbReference type="Proteomes" id="UP000684084">
    <property type="component" value="Unassembled WGS sequence"/>
</dbReference>